<evidence type="ECO:0000313" key="2">
    <source>
        <dbReference type="Proteomes" id="UP001060012"/>
    </source>
</evidence>
<evidence type="ECO:0000313" key="1">
    <source>
        <dbReference type="EMBL" id="UTJ07556.1"/>
    </source>
</evidence>
<organism evidence="1 2">
    <name type="scientific">Arcobacter roscoffensis</name>
    <dbReference type="NCBI Taxonomy" id="2961520"/>
    <lineage>
        <taxon>Bacteria</taxon>
        <taxon>Pseudomonadati</taxon>
        <taxon>Campylobacterota</taxon>
        <taxon>Epsilonproteobacteria</taxon>
        <taxon>Campylobacterales</taxon>
        <taxon>Arcobacteraceae</taxon>
        <taxon>Arcobacter</taxon>
    </lineage>
</organism>
<keyword evidence="2" id="KW-1185">Reference proteome</keyword>
<name>A0ABY5E9T9_9BACT</name>
<accession>A0ABY5E9T9</accession>
<reference evidence="1" key="1">
    <citation type="submission" date="2022-07" db="EMBL/GenBank/DDBJ databases">
        <title>Arcobacter roscoffensis sp. nov., a marine bacterium isolated from coastal seawater collected from Roscoff, France.</title>
        <authorList>
            <person name="Pascual J."/>
            <person name="Lepeaux C."/>
            <person name="Methner A."/>
            <person name="Overmann J."/>
        </authorList>
    </citation>
    <scope>NUCLEOTIDE SEQUENCE</scope>
    <source>
        <strain evidence="1">ARW1-2F2</strain>
    </source>
</reference>
<dbReference type="RefSeq" id="WP_254577730.1">
    <property type="nucleotide sequence ID" value="NZ_CP100595.1"/>
</dbReference>
<protein>
    <submittedName>
        <fullName evidence="1">Uncharacterized protein</fullName>
    </submittedName>
</protein>
<dbReference type="EMBL" id="CP100595">
    <property type="protein sequence ID" value="UTJ07556.1"/>
    <property type="molecule type" value="Genomic_DNA"/>
</dbReference>
<proteinExistence type="predicted"/>
<gene>
    <name evidence="1" type="ORF">NJU99_05510</name>
</gene>
<sequence>MGIIKNFLKSFIKLSRPRFTFTDNKLIFKINSDLFYEYAIENYETNTRHDSYVLDAYTLKSDEIFLEHIHVDNDVEWEGLPSSIYTSFLKEQLKFKNMEVLEKFEYDGFDFITYKLDEHFILNFIYIYEINKDTFILDVKSNLYTKLLKSFDSSYEYNYEKNSQEVLNLDISLVKQNAIYGYFKLDN</sequence>
<dbReference type="Proteomes" id="UP001060012">
    <property type="component" value="Chromosome"/>
</dbReference>